<sequence>MKKNLKWMLAVAVLLLIVAIVMTRQVEQEPSTAKNESIPTVQNVESQPMDKDQQAPTKEVKEVAFEIFVHDKKMSMNDLDQVQTAAVVFSDYFFNVEPGMKFADWRKRVKEKNGRYDNLIGVQTLTPAFGERKMKKLVLFPEYQVTTEEYLLPITAYYEMHDTTIMQQANLIIERKEGDQVGRIRGNDQTKKTLDWLYKKQDEYGIEVDYQNF</sequence>
<comment type="caution">
    <text evidence="2">The sequence shown here is derived from an EMBL/GenBank/DDBJ whole genome shotgun (WGS) entry which is preliminary data.</text>
</comment>
<proteinExistence type="predicted"/>
<protein>
    <submittedName>
        <fullName evidence="2">Uncharacterized protein</fullName>
    </submittedName>
</protein>
<dbReference type="Proteomes" id="UP001077662">
    <property type="component" value="Unassembled WGS sequence"/>
</dbReference>
<dbReference type="RefSeq" id="WP_258434590.1">
    <property type="nucleotide sequence ID" value="NZ_JANSGW010000039.1"/>
</dbReference>
<name>A0AAP3GAI7_BRELA</name>
<gene>
    <name evidence="2" type="ORF">O0554_22225</name>
</gene>
<feature type="compositionally biased region" description="Polar residues" evidence="1">
    <location>
        <begin position="29"/>
        <end position="46"/>
    </location>
</feature>
<organism evidence="2 3">
    <name type="scientific">Brevibacillus laterosporus</name>
    <name type="common">Bacillus laterosporus</name>
    <dbReference type="NCBI Taxonomy" id="1465"/>
    <lineage>
        <taxon>Bacteria</taxon>
        <taxon>Bacillati</taxon>
        <taxon>Bacillota</taxon>
        <taxon>Bacilli</taxon>
        <taxon>Bacillales</taxon>
        <taxon>Paenibacillaceae</taxon>
        <taxon>Brevibacillus</taxon>
    </lineage>
</organism>
<evidence type="ECO:0000313" key="3">
    <source>
        <dbReference type="Proteomes" id="UP001077662"/>
    </source>
</evidence>
<feature type="region of interest" description="Disordered" evidence="1">
    <location>
        <begin position="29"/>
        <end position="55"/>
    </location>
</feature>
<reference evidence="2" key="1">
    <citation type="submission" date="2022-09" db="EMBL/GenBank/DDBJ databases">
        <title>Genome analysis and characterization of larvicidal activity of Brevibacillus strains.</title>
        <authorList>
            <person name="Patrusheva E.V."/>
            <person name="Izotova A.O."/>
            <person name="Toshchakov S.V."/>
            <person name="Sineoky S.P."/>
        </authorList>
    </citation>
    <scope>NUCLEOTIDE SEQUENCE</scope>
    <source>
        <strain evidence="2">VKPM_B-13247</strain>
    </source>
</reference>
<accession>A0AAP3GAI7</accession>
<evidence type="ECO:0000256" key="1">
    <source>
        <dbReference type="SAM" id="MobiDB-lite"/>
    </source>
</evidence>
<dbReference type="AlphaFoldDB" id="A0AAP3GAI7"/>
<evidence type="ECO:0000313" key="2">
    <source>
        <dbReference type="EMBL" id="MCZ0809581.1"/>
    </source>
</evidence>
<dbReference type="EMBL" id="JAPTNE010000039">
    <property type="protein sequence ID" value="MCZ0809581.1"/>
    <property type="molecule type" value="Genomic_DNA"/>
</dbReference>